<keyword evidence="2" id="KW-0677">Repeat</keyword>
<keyword evidence="1 3" id="KW-0853">WD repeat</keyword>
<dbReference type="InterPro" id="IPR015943">
    <property type="entry name" value="WD40/YVTN_repeat-like_dom_sf"/>
</dbReference>
<dbReference type="InterPro" id="IPR001680">
    <property type="entry name" value="WD40_rpt"/>
</dbReference>
<dbReference type="PANTHER" id="PTHR16266">
    <property type="entry name" value="WD REPEAT DOMAIN 9"/>
    <property type="match status" value="1"/>
</dbReference>
<reference evidence="5" key="1">
    <citation type="submission" date="2022-11" db="UniProtKB">
        <authorList>
            <consortium name="WormBaseParasite"/>
        </authorList>
    </citation>
    <scope>IDENTIFICATION</scope>
</reference>
<dbReference type="CDD" id="cd00200">
    <property type="entry name" value="WD40"/>
    <property type="match status" value="1"/>
</dbReference>
<name>A0A914VB74_9BILA</name>
<feature type="repeat" description="WD" evidence="3">
    <location>
        <begin position="236"/>
        <end position="267"/>
    </location>
</feature>
<keyword evidence="4" id="KW-1185">Reference proteome</keyword>
<dbReference type="AlphaFoldDB" id="A0A914VB74"/>
<evidence type="ECO:0000256" key="1">
    <source>
        <dbReference type="ARBA" id="ARBA00022574"/>
    </source>
</evidence>
<dbReference type="GO" id="GO:0006357">
    <property type="term" value="P:regulation of transcription by RNA polymerase II"/>
    <property type="evidence" value="ECO:0007669"/>
    <property type="project" value="TreeGrafter"/>
</dbReference>
<dbReference type="WBParaSite" id="PSAMB.scaffold17423size1126.g37275.t1">
    <property type="protein sequence ID" value="PSAMB.scaffold17423size1126.g37275.t1"/>
    <property type="gene ID" value="PSAMB.scaffold17423size1126.g37275"/>
</dbReference>
<dbReference type="SUPFAM" id="SSF50978">
    <property type="entry name" value="WD40 repeat-like"/>
    <property type="match status" value="1"/>
</dbReference>
<sequence>VVNAVRFKGAPVHARRPNHAVHALVARQLTGSLPVRTLFPKETPSKLELHCRILGHLSSVFCVAFDQTGQFIFTGADDNLVKVWSAHTGLLRFTFRGHSAEIADLSVSFDNSLLAAGSIDKSVRVWCLQTGAALYVFRCHTAMVTLLNFLPYVYGDDRYLVSTGSDCITCFYKWNGSTKEFAETPTKFHERVTTGARIISSCYSPGGNFVVTGCTDHYVRIYRITSDYGVVKLTEMEAHTDRVDSLVWAYDGLKFASGSKDGCAKVWTFVRSEWQAVLLKADVPIR</sequence>
<dbReference type="PANTHER" id="PTHR16266:SF17">
    <property type="entry name" value="BRWD3"/>
    <property type="match status" value="1"/>
</dbReference>
<organism evidence="4 5">
    <name type="scientific">Plectus sambesii</name>
    <dbReference type="NCBI Taxonomy" id="2011161"/>
    <lineage>
        <taxon>Eukaryota</taxon>
        <taxon>Metazoa</taxon>
        <taxon>Ecdysozoa</taxon>
        <taxon>Nematoda</taxon>
        <taxon>Chromadorea</taxon>
        <taxon>Plectida</taxon>
        <taxon>Plectina</taxon>
        <taxon>Plectoidea</taxon>
        <taxon>Plectidae</taxon>
        <taxon>Plectus</taxon>
    </lineage>
</organism>
<proteinExistence type="predicted"/>
<protein>
    <submittedName>
        <fullName evidence="5">Uncharacterized protein</fullName>
    </submittedName>
</protein>
<accession>A0A914VB74</accession>
<evidence type="ECO:0000256" key="2">
    <source>
        <dbReference type="ARBA" id="ARBA00022737"/>
    </source>
</evidence>
<dbReference type="PROSITE" id="PS50294">
    <property type="entry name" value="WD_REPEATS_REGION"/>
    <property type="match status" value="3"/>
</dbReference>
<dbReference type="InterPro" id="IPR020472">
    <property type="entry name" value="WD40_PAC1"/>
</dbReference>
<evidence type="ECO:0000256" key="3">
    <source>
        <dbReference type="PROSITE-ProRule" id="PRU00221"/>
    </source>
</evidence>
<dbReference type="GO" id="GO:0005634">
    <property type="term" value="C:nucleus"/>
    <property type="evidence" value="ECO:0007669"/>
    <property type="project" value="TreeGrafter"/>
</dbReference>
<dbReference type="Pfam" id="PF00400">
    <property type="entry name" value="WD40"/>
    <property type="match status" value="4"/>
</dbReference>
<dbReference type="GO" id="GO:0008360">
    <property type="term" value="P:regulation of cell shape"/>
    <property type="evidence" value="ECO:0007669"/>
    <property type="project" value="TreeGrafter"/>
</dbReference>
<dbReference type="Proteomes" id="UP000887566">
    <property type="component" value="Unplaced"/>
</dbReference>
<dbReference type="InterPro" id="IPR052060">
    <property type="entry name" value="Bromo_WD_repeat"/>
</dbReference>
<dbReference type="InterPro" id="IPR036322">
    <property type="entry name" value="WD40_repeat_dom_sf"/>
</dbReference>
<evidence type="ECO:0000313" key="5">
    <source>
        <dbReference type="WBParaSite" id="PSAMB.scaffold17423size1126.g37275.t1"/>
    </source>
</evidence>
<dbReference type="Gene3D" id="2.130.10.10">
    <property type="entry name" value="YVTN repeat-like/Quinoprotein amine dehydrogenase"/>
    <property type="match status" value="2"/>
</dbReference>
<feature type="repeat" description="WD" evidence="3">
    <location>
        <begin position="53"/>
        <end position="94"/>
    </location>
</feature>
<feature type="repeat" description="WD" evidence="3">
    <location>
        <begin position="95"/>
        <end position="136"/>
    </location>
</feature>
<dbReference type="PRINTS" id="PR00320">
    <property type="entry name" value="GPROTEINBRPT"/>
</dbReference>
<dbReference type="PROSITE" id="PS50082">
    <property type="entry name" value="WD_REPEATS_2"/>
    <property type="match status" value="3"/>
</dbReference>
<evidence type="ECO:0000313" key="4">
    <source>
        <dbReference type="Proteomes" id="UP000887566"/>
    </source>
</evidence>
<dbReference type="SMART" id="SM00320">
    <property type="entry name" value="WD40"/>
    <property type="match status" value="5"/>
</dbReference>
<dbReference type="GO" id="GO:0007010">
    <property type="term" value="P:cytoskeleton organization"/>
    <property type="evidence" value="ECO:0007669"/>
    <property type="project" value="TreeGrafter"/>
</dbReference>